<evidence type="ECO:0000313" key="1">
    <source>
        <dbReference type="EMBL" id="QNN78039.1"/>
    </source>
</evidence>
<accession>A0A7G9TD64</accession>
<dbReference type="EMBL" id="CP060731">
    <property type="protein sequence ID" value="QNN78039.1"/>
    <property type="molecule type" value="Genomic_DNA"/>
</dbReference>
<protein>
    <submittedName>
        <fullName evidence="1">Uncharacterized protein</fullName>
    </submittedName>
</protein>
<dbReference type="RefSeq" id="WP_187573509.1">
    <property type="nucleotide sequence ID" value="NZ_CP060731.1"/>
</dbReference>
<organism evidence="1 2">
    <name type="scientific">Pseudoxanthomonas mexicana</name>
    <dbReference type="NCBI Taxonomy" id="128785"/>
    <lineage>
        <taxon>Bacteria</taxon>
        <taxon>Pseudomonadati</taxon>
        <taxon>Pseudomonadota</taxon>
        <taxon>Gammaproteobacteria</taxon>
        <taxon>Lysobacterales</taxon>
        <taxon>Lysobacteraceae</taxon>
        <taxon>Pseudoxanthomonas</taxon>
    </lineage>
</organism>
<proteinExistence type="predicted"/>
<dbReference type="Proteomes" id="UP000515838">
    <property type="component" value="Chromosome"/>
</dbReference>
<reference evidence="1 2" key="1">
    <citation type="submission" date="2020-08" db="EMBL/GenBank/DDBJ databases">
        <title>Streptomycin Non-resistant strain, P. mexicana.</title>
        <authorList>
            <person name="Ganesh-Kumar S."/>
            <person name="Zhe T."/>
            <person name="Yu Z."/>
            <person name="Min Y."/>
        </authorList>
    </citation>
    <scope>NUCLEOTIDE SEQUENCE [LARGE SCALE GENOMIC DNA]</scope>
    <source>
        <strain evidence="1 2">GTZY2</strain>
    </source>
</reference>
<dbReference type="AlphaFoldDB" id="A0A7G9TD64"/>
<sequence>MENLLQWIGKLATVGESCTYEPKPDDPFLRAYCFDARRIPGEQAYLLAMWNESDSKDDSIQLLSVDSAIGEADVSNVDIDPQASPGYPAYFVVMPERGLILNLRFEHRLNGSQPFRRYILGFMQESSDFCVWDEDDDTKLLGYCEDMAKWDADSAFLPLFRYQLVRRGGDTDWLRRQVTNIRKVIRRAIIYPKLPEHRPMYESAYGILGLTPNNRQSAGINFEYDFKVRLTPEKLEQIIAECAPGEVDDAWSDVGFVMAKQASKIHWLSGSYAREKSVLDVARTEGGMVDPESLANILGAGHLQRLLNEAL</sequence>
<gene>
    <name evidence="1" type="ORF">IAE60_00915</name>
</gene>
<name>A0A7G9TD64_PSEMX</name>
<dbReference type="GeneID" id="81469504"/>
<evidence type="ECO:0000313" key="2">
    <source>
        <dbReference type="Proteomes" id="UP000515838"/>
    </source>
</evidence>